<gene>
    <name evidence="1" type="ORF">QE109_17420</name>
</gene>
<evidence type="ECO:0000313" key="2">
    <source>
        <dbReference type="Proteomes" id="UP001158045"/>
    </source>
</evidence>
<proteinExistence type="predicted"/>
<accession>A0ABT6NHP4</accession>
<keyword evidence="2" id="KW-1185">Reference proteome</keyword>
<protein>
    <submittedName>
        <fullName evidence="1">Uncharacterized protein</fullName>
    </submittedName>
</protein>
<organism evidence="1 2">
    <name type="scientific">Fusibacter bizertensis</name>
    <dbReference type="NCBI Taxonomy" id="1488331"/>
    <lineage>
        <taxon>Bacteria</taxon>
        <taxon>Bacillati</taxon>
        <taxon>Bacillota</taxon>
        <taxon>Clostridia</taxon>
        <taxon>Eubacteriales</taxon>
        <taxon>Eubacteriales Family XII. Incertae Sedis</taxon>
        <taxon>Fusibacter</taxon>
    </lineage>
</organism>
<sequence length="283" mass="33404">MIYLKGYREKTSEGWTIQITKHITEKEYNSHKDSLADANKINAMTDVHNLVVRNGSEFLDYSSRLKNEAKIDKDQYFEANRLLVNFLSSVSMFIDYGEKYHSKYFGKDKMREFQNKTHFFYDNHISYRFIAILRNYAMHYGFLLFITHTSLDGTNGLFASKKNLLRFKDWKHVKEDIEKMPELISFDIHVEIAILFLKHLYESFIYDIAPIVLEGIKYYNNLIKESNGYPPILAKSKNEIDYKSGILSLSDFNPNDFAKALEVIKNHPRIEVNFTDERRDDIL</sequence>
<dbReference type="EMBL" id="JARYZI010000023">
    <property type="protein sequence ID" value="MDH8679931.1"/>
    <property type="molecule type" value="Genomic_DNA"/>
</dbReference>
<name>A0ABT6NHP4_9FIRM</name>
<comment type="caution">
    <text evidence="1">The sequence shown here is derived from an EMBL/GenBank/DDBJ whole genome shotgun (WGS) entry which is preliminary data.</text>
</comment>
<reference evidence="1 2" key="1">
    <citation type="submission" date="2023-04" db="EMBL/GenBank/DDBJ databases">
        <title>Fusibacter bizertensis strain WBS, isolated from littoral bottom sediments of the Arctic seas - biochemical and genomic analysis.</title>
        <authorList>
            <person name="Brioukhanov A.L."/>
        </authorList>
    </citation>
    <scope>NUCLEOTIDE SEQUENCE [LARGE SCALE GENOMIC DNA]</scope>
    <source>
        <strain evidence="1 2">WBS</strain>
    </source>
</reference>
<dbReference type="RefSeq" id="WP_281095825.1">
    <property type="nucleotide sequence ID" value="NZ_JARYZI010000023.1"/>
</dbReference>
<dbReference type="Proteomes" id="UP001158045">
    <property type="component" value="Unassembled WGS sequence"/>
</dbReference>
<evidence type="ECO:0000313" key="1">
    <source>
        <dbReference type="EMBL" id="MDH8679931.1"/>
    </source>
</evidence>